<name>A0A1G4K3E7_9SACH</name>
<keyword evidence="7" id="KW-1185">Reference proteome</keyword>
<dbReference type="Gene3D" id="2.40.50.140">
    <property type="entry name" value="Nucleic acid-binding proteins"/>
    <property type="match status" value="1"/>
</dbReference>
<dbReference type="OrthoDB" id="19141at2759"/>
<evidence type="ECO:0000313" key="6">
    <source>
        <dbReference type="EMBL" id="SCU98219.1"/>
    </source>
</evidence>
<proteinExistence type="predicted"/>
<dbReference type="AlphaFoldDB" id="A0A1G4K3E7"/>
<dbReference type="PROSITE" id="PS50886">
    <property type="entry name" value="TRBD"/>
    <property type="match status" value="1"/>
</dbReference>
<dbReference type="PANTHER" id="PTHR11586">
    <property type="entry name" value="TRNA-AMINOACYLATION COFACTOR ARC1 FAMILY MEMBER"/>
    <property type="match status" value="1"/>
</dbReference>
<evidence type="ECO:0000256" key="3">
    <source>
        <dbReference type="ARBA" id="ARBA00022884"/>
    </source>
</evidence>
<keyword evidence="3 4" id="KW-0694">RNA-binding</keyword>
<evidence type="ECO:0000256" key="4">
    <source>
        <dbReference type="PROSITE-ProRule" id="PRU00209"/>
    </source>
</evidence>
<dbReference type="InterPro" id="IPR002547">
    <property type="entry name" value="tRNA-bd_dom"/>
</dbReference>
<dbReference type="Pfam" id="PF01588">
    <property type="entry name" value="tRNA_bind"/>
    <property type="match status" value="1"/>
</dbReference>
<evidence type="ECO:0000256" key="1">
    <source>
        <dbReference type="ARBA" id="ARBA00022490"/>
    </source>
</evidence>
<keyword evidence="1" id="KW-0963">Cytoplasm</keyword>
<dbReference type="PANTHER" id="PTHR11586:SF43">
    <property type="entry name" value="TYROSINE--TRNA LIGASE, CYTOPLASMIC"/>
    <property type="match status" value="1"/>
</dbReference>
<protein>
    <submittedName>
        <fullName evidence="6">LADA_0H11408g1_1</fullName>
    </submittedName>
</protein>
<keyword evidence="2 4" id="KW-0820">tRNA-binding</keyword>
<evidence type="ECO:0000259" key="5">
    <source>
        <dbReference type="PROSITE" id="PS50886"/>
    </source>
</evidence>
<dbReference type="InterPro" id="IPR051270">
    <property type="entry name" value="Tyrosine-tRNA_ligase_regulator"/>
</dbReference>
<dbReference type="Proteomes" id="UP000190274">
    <property type="component" value="Chromosome H"/>
</dbReference>
<sequence length="219" mass="23013">MLGIHLGTARVGLGLSVRIWNRGYSELVSKTQSKTRFSLANLKIGRAVDVAHHPNADTMYVSQIDVTAPGGAATVRQVCSGLRAYVGADALEGSLVVVVDNLKKCKLRGEVSEAMLLCGEDTVQGIVVPCRPALGAVDAASLVGKQVILAGSAGEVAAETRRLKRAEWEELASRLSVDADHRVVFWDPEAGKTVPLCVLDGEREVGIVVDSVGPGSAVC</sequence>
<dbReference type="InterPro" id="IPR012340">
    <property type="entry name" value="NA-bd_OB-fold"/>
</dbReference>
<dbReference type="GO" id="GO:0004831">
    <property type="term" value="F:tyrosine-tRNA ligase activity"/>
    <property type="evidence" value="ECO:0007669"/>
    <property type="project" value="TreeGrafter"/>
</dbReference>
<dbReference type="SUPFAM" id="SSF50249">
    <property type="entry name" value="Nucleic acid-binding proteins"/>
    <property type="match status" value="1"/>
</dbReference>
<reference evidence="6 7" key="1">
    <citation type="submission" date="2016-03" db="EMBL/GenBank/DDBJ databases">
        <authorList>
            <person name="Devillers H."/>
        </authorList>
    </citation>
    <scope>NUCLEOTIDE SEQUENCE [LARGE SCALE GENOMIC DNA]</scope>
    <source>
        <strain evidence="6">CBS 10888</strain>
    </source>
</reference>
<feature type="domain" description="TRNA-binding" evidence="5">
    <location>
        <begin position="36"/>
        <end position="148"/>
    </location>
</feature>
<evidence type="ECO:0000313" key="7">
    <source>
        <dbReference type="Proteomes" id="UP000190274"/>
    </source>
</evidence>
<dbReference type="EMBL" id="LT598461">
    <property type="protein sequence ID" value="SCU98219.1"/>
    <property type="molecule type" value="Genomic_DNA"/>
</dbReference>
<dbReference type="STRING" id="1266660.A0A1G4K3E7"/>
<organism evidence="6 7">
    <name type="scientific">Lachancea dasiensis</name>
    <dbReference type="NCBI Taxonomy" id="1072105"/>
    <lineage>
        <taxon>Eukaryota</taxon>
        <taxon>Fungi</taxon>
        <taxon>Dikarya</taxon>
        <taxon>Ascomycota</taxon>
        <taxon>Saccharomycotina</taxon>
        <taxon>Saccharomycetes</taxon>
        <taxon>Saccharomycetales</taxon>
        <taxon>Saccharomycetaceae</taxon>
        <taxon>Lachancea</taxon>
    </lineage>
</organism>
<evidence type="ECO:0000256" key="2">
    <source>
        <dbReference type="ARBA" id="ARBA00022555"/>
    </source>
</evidence>
<dbReference type="GO" id="GO:0000049">
    <property type="term" value="F:tRNA binding"/>
    <property type="evidence" value="ECO:0007669"/>
    <property type="project" value="UniProtKB-UniRule"/>
</dbReference>
<accession>A0A1G4K3E7</accession>
<gene>
    <name evidence="6" type="ORF">LADA_0H11408G</name>
</gene>